<dbReference type="InterPro" id="IPR011989">
    <property type="entry name" value="ARM-like"/>
</dbReference>
<dbReference type="OrthoDB" id="340346at2759"/>
<dbReference type="AlphaFoldDB" id="A0A1D2N812"/>
<keyword evidence="1" id="KW-1133">Transmembrane helix</keyword>
<keyword evidence="1" id="KW-0472">Membrane</keyword>
<evidence type="ECO:0000313" key="3">
    <source>
        <dbReference type="Proteomes" id="UP000094527"/>
    </source>
</evidence>
<feature type="transmembrane region" description="Helical" evidence="1">
    <location>
        <begin position="127"/>
        <end position="145"/>
    </location>
</feature>
<comment type="caution">
    <text evidence="2">The sequence shown here is derived from an EMBL/GenBank/DDBJ whole genome shotgun (WGS) entry which is preliminary data.</text>
</comment>
<name>A0A1D2N812_ORCCI</name>
<dbReference type="GO" id="GO:0005829">
    <property type="term" value="C:cytosol"/>
    <property type="evidence" value="ECO:0007669"/>
    <property type="project" value="TreeGrafter"/>
</dbReference>
<dbReference type="Gene3D" id="1.25.10.10">
    <property type="entry name" value="Leucine-rich Repeat Variant"/>
    <property type="match status" value="1"/>
</dbReference>
<keyword evidence="3" id="KW-1185">Reference proteome</keyword>
<dbReference type="InterPro" id="IPR039918">
    <property type="entry name" value="PPP4R4"/>
</dbReference>
<dbReference type="GO" id="GO:0008287">
    <property type="term" value="C:protein serine/threonine phosphatase complex"/>
    <property type="evidence" value="ECO:0007669"/>
    <property type="project" value="TreeGrafter"/>
</dbReference>
<evidence type="ECO:0000313" key="2">
    <source>
        <dbReference type="EMBL" id="ODN01399.1"/>
    </source>
</evidence>
<dbReference type="GO" id="GO:0019888">
    <property type="term" value="F:protein phosphatase regulator activity"/>
    <property type="evidence" value="ECO:0007669"/>
    <property type="project" value="TreeGrafter"/>
</dbReference>
<accession>A0A1D2N812</accession>
<dbReference type="PANTHER" id="PTHR21467:SF0">
    <property type="entry name" value="SERINE_THREONINE-PROTEIN PHOSPHATASE 4 REGULATORY SUBUNIT 4"/>
    <property type="match status" value="1"/>
</dbReference>
<organism evidence="2 3">
    <name type="scientific">Orchesella cincta</name>
    <name type="common">Springtail</name>
    <name type="synonym">Podura cincta</name>
    <dbReference type="NCBI Taxonomy" id="48709"/>
    <lineage>
        <taxon>Eukaryota</taxon>
        <taxon>Metazoa</taxon>
        <taxon>Ecdysozoa</taxon>
        <taxon>Arthropoda</taxon>
        <taxon>Hexapoda</taxon>
        <taxon>Collembola</taxon>
        <taxon>Entomobryomorpha</taxon>
        <taxon>Entomobryoidea</taxon>
        <taxon>Orchesellidae</taxon>
        <taxon>Orchesellinae</taxon>
        <taxon>Orchesella</taxon>
    </lineage>
</organism>
<protein>
    <submittedName>
        <fullName evidence="2">Serine/threonine-protein phosphatase 4 regulatory subunit 4</fullName>
    </submittedName>
</protein>
<keyword evidence="1" id="KW-0812">Transmembrane</keyword>
<reference evidence="2 3" key="1">
    <citation type="journal article" date="2016" name="Genome Biol. Evol.">
        <title>Gene Family Evolution Reflects Adaptation to Soil Environmental Stressors in the Genome of the Collembolan Orchesella cincta.</title>
        <authorList>
            <person name="Faddeeva-Vakhrusheva A."/>
            <person name="Derks M.F."/>
            <person name="Anvar S.Y."/>
            <person name="Agamennone V."/>
            <person name="Suring W."/>
            <person name="Smit S."/>
            <person name="van Straalen N.M."/>
            <person name="Roelofs D."/>
        </authorList>
    </citation>
    <scope>NUCLEOTIDE SEQUENCE [LARGE SCALE GENOMIC DNA]</scope>
    <source>
        <tissue evidence="2">Mixed pool</tissue>
    </source>
</reference>
<gene>
    <name evidence="2" type="ORF">Ocin01_05282</name>
</gene>
<dbReference type="PANTHER" id="PTHR21467">
    <property type="entry name" value="PROTEIN PHOSPHATASE 4 REGULATORY SUBUNIT 4 PPP4R4"/>
    <property type="match status" value="1"/>
</dbReference>
<dbReference type="Proteomes" id="UP000094527">
    <property type="component" value="Unassembled WGS sequence"/>
</dbReference>
<proteinExistence type="predicted"/>
<evidence type="ECO:0000256" key="1">
    <source>
        <dbReference type="SAM" id="Phobius"/>
    </source>
</evidence>
<sequence length="146" mass="17024">MSIVFVPVGPTKCHFYIAFSQNILELQKTPKLVEIGGAILYCEERLNQTTYYTVHQTMLEQFSTLPFCIPGDYIYSNFVPALFHRLRHMRQIPCRMAAANAIVIFLRHCRRSAQREDIRKRIKEGTVLHLIFFVILTSVCLIKDFI</sequence>
<dbReference type="EMBL" id="LJIJ01000154">
    <property type="protein sequence ID" value="ODN01399.1"/>
    <property type="molecule type" value="Genomic_DNA"/>
</dbReference>
<dbReference type="STRING" id="48709.A0A1D2N812"/>